<dbReference type="EMBL" id="JAUEPR010000037">
    <property type="protein sequence ID" value="KAK0472882.1"/>
    <property type="molecule type" value="Genomic_DNA"/>
</dbReference>
<accession>A0AA39NVZ4</accession>
<sequence>MNTAAPRTIFDALSILFTDLNHNGACGAFPDAKTKATPNQYSLRAENKLLFGMACNLCCFDQRTLGEDMKIRNLRNRHNIDADVRVRIYLEFEQTCREFE</sequence>
<dbReference type="AlphaFoldDB" id="A0AA39NVZ4"/>
<evidence type="ECO:0000313" key="2">
    <source>
        <dbReference type="Proteomes" id="UP001175227"/>
    </source>
</evidence>
<comment type="caution">
    <text evidence="1">The sequence shown here is derived from an EMBL/GenBank/DDBJ whole genome shotgun (WGS) entry which is preliminary data.</text>
</comment>
<dbReference type="Proteomes" id="UP001175227">
    <property type="component" value="Unassembled WGS sequence"/>
</dbReference>
<organism evidence="1 2">
    <name type="scientific">Armillaria novae-zelandiae</name>
    <dbReference type="NCBI Taxonomy" id="153914"/>
    <lineage>
        <taxon>Eukaryota</taxon>
        <taxon>Fungi</taxon>
        <taxon>Dikarya</taxon>
        <taxon>Basidiomycota</taxon>
        <taxon>Agaricomycotina</taxon>
        <taxon>Agaricomycetes</taxon>
        <taxon>Agaricomycetidae</taxon>
        <taxon>Agaricales</taxon>
        <taxon>Marasmiineae</taxon>
        <taxon>Physalacriaceae</taxon>
        <taxon>Armillaria</taxon>
    </lineage>
</organism>
<proteinExistence type="predicted"/>
<evidence type="ECO:0000313" key="1">
    <source>
        <dbReference type="EMBL" id="KAK0472882.1"/>
    </source>
</evidence>
<keyword evidence="2" id="KW-1185">Reference proteome</keyword>
<gene>
    <name evidence="1" type="ORF">IW261DRAFT_1424029</name>
</gene>
<name>A0AA39NVZ4_9AGAR</name>
<reference evidence="1" key="1">
    <citation type="submission" date="2023-06" db="EMBL/GenBank/DDBJ databases">
        <authorList>
            <consortium name="Lawrence Berkeley National Laboratory"/>
            <person name="Ahrendt S."/>
            <person name="Sahu N."/>
            <person name="Indic B."/>
            <person name="Wong-Bajracharya J."/>
            <person name="Merenyi Z."/>
            <person name="Ke H.-M."/>
            <person name="Monk M."/>
            <person name="Kocsube S."/>
            <person name="Drula E."/>
            <person name="Lipzen A."/>
            <person name="Balint B."/>
            <person name="Henrissat B."/>
            <person name="Andreopoulos B."/>
            <person name="Martin F.M."/>
            <person name="Harder C.B."/>
            <person name="Rigling D."/>
            <person name="Ford K.L."/>
            <person name="Foster G.D."/>
            <person name="Pangilinan J."/>
            <person name="Papanicolaou A."/>
            <person name="Barry K."/>
            <person name="LaButti K."/>
            <person name="Viragh M."/>
            <person name="Koriabine M."/>
            <person name="Yan M."/>
            <person name="Riley R."/>
            <person name="Champramary S."/>
            <person name="Plett K.L."/>
            <person name="Tsai I.J."/>
            <person name="Slot J."/>
            <person name="Sipos G."/>
            <person name="Plett J."/>
            <person name="Nagy L.G."/>
            <person name="Grigoriev I.V."/>
        </authorList>
    </citation>
    <scope>NUCLEOTIDE SEQUENCE</scope>
    <source>
        <strain evidence="1">ICMP 16352</strain>
    </source>
</reference>
<protein>
    <submittedName>
        <fullName evidence="1">Uncharacterized protein</fullName>
    </submittedName>
</protein>